<dbReference type="Gene3D" id="3.40.50.1820">
    <property type="entry name" value="alpha/beta hydrolase"/>
    <property type="match status" value="1"/>
</dbReference>
<accession>W4GQM5</accession>
<dbReference type="EMBL" id="KI913124">
    <property type="protein sequence ID" value="ETV81178.1"/>
    <property type="molecule type" value="Genomic_DNA"/>
</dbReference>
<dbReference type="SUPFAM" id="SSF53474">
    <property type="entry name" value="alpha/beta-Hydrolases"/>
    <property type="match status" value="1"/>
</dbReference>
<reference evidence="3" key="1">
    <citation type="submission" date="2013-12" db="EMBL/GenBank/DDBJ databases">
        <title>The Genome Sequence of Aphanomyces astaci APO3.</title>
        <authorList>
            <consortium name="The Broad Institute Genomics Platform"/>
            <person name="Russ C."/>
            <person name="Tyler B."/>
            <person name="van West P."/>
            <person name="Dieguez-Uribeondo J."/>
            <person name="Young S.K."/>
            <person name="Zeng Q."/>
            <person name="Gargeya S."/>
            <person name="Fitzgerald M."/>
            <person name="Abouelleil A."/>
            <person name="Alvarado L."/>
            <person name="Chapman S.B."/>
            <person name="Gainer-Dewar J."/>
            <person name="Goldberg J."/>
            <person name="Griggs A."/>
            <person name="Gujja S."/>
            <person name="Hansen M."/>
            <person name="Howarth C."/>
            <person name="Imamovic A."/>
            <person name="Ireland A."/>
            <person name="Larimer J."/>
            <person name="McCowan C."/>
            <person name="Murphy C."/>
            <person name="Pearson M."/>
            <person name="Poon T.W."/>
            <person name="Priest M."/>
            <person name="Roberts A."/>
            <person name="Saif S."/>
            <person name="Shea T."/>
            <person name="Sykes S."/>
            <person name="Wortman J."/>
            <person name="Nusbaum C."/>
            <person name="Birren B."/>
        </authorList>
    </citation>
    <scope>NUCLEOTIDE SEQUENCE [LARGE SCALE GENOMIC DNA]</scope>
    <source>
        <strain evidence="3">APO3</strain>
    </source>
</reference>
<feature type="compositionally biased region" description="Low complexity" evidence="1">
    <location>
        <begin position="402"/>
        <end position="417"/>
    </location>
</feature>
<dbReference type="GeneID" id="20807761"/>
<dbReference type="VEuPathDB" id="FungiDB:H257_05765"/>
<dbReference type="Pfam" id="PF12697">
    <property type="entry name" value="Abhydrolase_6"/>
    <property type="match status" value="1"/>
</dbReference>
<protein>
    <recommendedName>
        <fullName evidence="2">AB hydrolase-1 domain-containing protein</fullName>
    </recommendedName>
</protein>
<dbReference type="STRING" id="112090.W4GQM5"/>
<dbReference type="AlphaFoldDB" id="W4GQM5"/>
<dbReference type="RefSeq" id="XP_009829036.1">
    <property type="nucleotide sequence ID" value="XM_009830734.1"/>
</dbReference>
<organism evidence="3">
    <name type="scientific">Aphanomyces astaci</name>
    <name type="common">Crayfish plague agent</name>
    <dbReference type="NCBI Taxonomy" id="112090"/>
    <lineage>
        <taxon>Eukaryota</taxon>
        <taxon>Sar</taxon>
        <taxon>Stramenopiles</taxon>
        <taxon>Oomycota</taxon>
        <taxon>Saprolegniomycetes</taxon>
        <taxon>Saprolegniales</taxon>
        <taxon>Verrucalvaceae</taxon>
        <taxon>Aphanomyces</taxon>
    </lineage>
</organism>
<proteinExistence type="predicted"/>
<evidence type="ECO:0000313" key="3">
    <source>
        <dbReference type="EMBL" id="ETV81178.1"/>
    </source>
</evidence>
<dbReference type="InterPro" id="IPR000073">
    <property type="entry name" value="AB_hydrolase_1"/>
</dbReference>
<gene>
    <name evidence="3" type="ORF">H257_05765</name>
</gene>
<feature type="domain" description="AB hydrolase-1" evidence="2">
    <location>
        <begin position="136"/>
        <end position="346"/>
    </location>
</feature>
<dbReference type="InterPro" id="IPR052920">
    <property type="entry name" value="DNA-binding_regulatory"/>
</dbReference>
<feature type="region of interest" description="Disordered" evidence="1">
    <location>
        <begin position="394"/>
        <end position="417"/>
    </location>
</feature>
<name>W4GQM5_APHAT</name>
<sequence>MGQAGSSEISIFGEGEMEAEFEKHGGNGNISVKDLISDGYDLVIDLIIRPTRAKYTLDALGPPSFELEDPLTQAPIYVSRTDRVVLNERQLGLACTHWNLLEDDRVTVKPAPCLIYLHSNVGSRKDALRVRDIGLRLGFSVFAFDFSGSGRSDGIYVTMGWLESSDLKYILDDLDACDSVTSIAFFAHSMGCYPAILNVASRSQQTAELAIKGSPIDAIPHIFRKWNVEPYAKRITGLVFDGAYSTMDQCIDDLVLNVKNEGFGAPKLVLKAAAHFIQKSVENRTGVRLEFLRPVDVAAAIPSIPALFVCGSVDKYVGPAHTHELAAAYGGPCAKVVVDGADHYSPRPTQVYQLSMLFLRHHLTSSSSSSAINEAAVSMSPLYQSQLHTILTHTSRPSQHYSLPTSPSNNMTSPSLSHTSKYIGSMCRTDNAAF</sequence>
<dbReference type="PANTHER" id="PTHR43358">
    <property type="entry name" value="ALPHA/BETA-HYDROLASE"/>
    <property type="match status" value="1"/>
</dbReference>
<dbReference type="InterPro" id="IPR029058">
    <property type="entry name" value="AB_hydrolase_fold"/>
</dbReference>
<dbReference type="PANTHER" id="PTHR43358:SF4">
    <property type="entry name" value="ALPHA_BETA HYDROLASE FOLD-1 DOMAIN-CONTAINING PROTEIN"/>
    <property type="match status" value="1"/>
</dbReference>
<evidence type="ECO:0000259" key="2">
    <source>
        <dbReference type="Pfam" id="PF12697"/>
    </source>
</evidence>
<dbReference type="OrthoDB" id="10249433at2759"/>
<evidence type="ECO:0000256" key="1">
    <source>
        <dbReference type="SAM" id="MobiDB-lite"/>
    </source>
</evidence>